<evidence type="ECO:0000313" key="3">
    <source>
        <dbReference type="EMBL" id="CEL99427.1"/>
    </source>
</evidence>
<dbReference type="CDD" id="cd00143">
    <property type="entry name" value="PP2Cc"/>
    <property type="match status" value="1"/>
</dbReference>
<dbReference type="VEuPathDB" id="CryptoDB:Vbra_7991"/>
<dbReference type="InterPro" id="IPR001932">
    <property type="entry name" value="PPM-type_phosphatase-like_dom"/>
</dbReference>
<evidence type="ECO:0000259" key="2">
    <source>
        <dbReference type="PROSITE" id="PS51746"/>
    </source>
</evidence>
<feature type="compositionally biased region" description="Pro residues" evidence="1">
    <location>
        <begin position="165"/>
        <end position="176"/>
    </location>
</feature>
<dbReference type="InParanoid" id="A0A0G4EPN5"/>
<dbReference type="PANTHER" id="PTHR13832">
    <property type="entry name" value="PROTEIN PHOSPHATASE 2C"/>
    <property type="match status" value="1"/>
</dbReference>
<dbReference type="SMART" id="SM00332">
    <property type="entry name" value="PP2Cc"/>
    <property type="match status" value="1"/>
</dbReference>
<dbReference type="InterPro" id="IPR015655">
    <property type="entry name" value="PP2C"/>
</dbReference>
<dbReference type="InterPro" id="IPR036457">
    <property type="entry name" value="PPM-type-like_dom_sf"/>
</dbReference>
<feature type="domain" description="PPM-type phosphatase" evidence="2">
    <location>
        <begin position="247"/>
        <end position="566"/>
    </location>
</feature>
<reference evidence="3 4" key="1">
    <citation type="submission" date="2014-11" db="EMBL/GenBank/DDBJ databases">
        <authorList>
            <person name="Zhu J."/>
            <person name="Qi W."/>
            <person name="Song R."/>
        </authorList>
    </citation>
    <scope>NUCLEOTIDE SEQUENCE [LARGE SCALE GENOMIC DNA]</scope>
</reference>
<dbReference type="OrthoDB" id="420076at2759"/>
<accession>A0A0G4EPN5</accession>
<feature type="region of interest" description="Disordered" evidence="1">
    <location>
        <begin position="52"/>
        <end position="83"/>
    </location>
</feature>
<dbReference type="AlphaFoldDB" id="A0A0G4EPN5"/>
<dbReference type="PROSITE" id="PS51746">
    <property type="entry name" value="PPM_2"/>
    <property type="match status" value="1"/>
</dbReference>
<dbReference type="GO" id="GO:0004722">
    <property type="term" value="F:protein serine/threonine phosphatase activity"/>
    <property type="evidence" value="ECO:0007669"/>
    <property type="project" value="InterPro"/>
</dbReference>
<evidence type="ECO:0000256" key="1">
    <source>
        <dbReference type="SAM" id="MobiDB-lite"/>
    </source>
</evidence>
<organism evidence="3 4">
    <name type="scientific">Vitrella brassicaformis (strain CCMP3155)</name>
    <dbReference type="NCBI Taxonomy" id="1169540"/>
    <lineage>
        <taxon>Eukaryota</taxon>
        <taxon>Sar</taxon>
        <taxon>Alveolata</taxon>
        <taxon>Colpodellida</taxon>
        <taxon>Vitrellaceae</taxon>
        <taxon>Vitrella</taxon>
    </lineage>
</organism>
<feature type="compositionally biased region" description="Low complexity" evidence="1">
    <location>
        <begin position="52"/>
        <end position="68"/>
    </location>
</feature>
<dbReference type="PhylomeDB" id="A0A0G4EPN5"/>
<feature type="compositionally biased region" description="Basic and acidic residues" evidence="1">
    <location>
        <begin position="147"/>
        <end position="161"/>
    </location>
</feature>
<dbReference type="SUPFAM" id="SSF81606">
    <property type="entry name" value="PP2C-like"/>
    <property type="match status" value="1"/>
</dbReference>
<dbReference type="PANTHER" id="PTHR13832:SF792">
    <property type="entry name" value="GM14286P"/>
    <property type="match status" value="1"/>
</dbReference>
<dbReference type="Pfam" id="PF00481">
    <property type="entry name" value="PP2C"/>
    <property type="match status" value="1"/>
</dbReference>
<proteinExistence type="predicted"/>
<feature type="region of interest" description="Disordered" evidence="1">
    <location>
        <begin position="141"/>
        <end position="212"/>
    </location>
</feature>
<name>A0A0G4EPN5_VITBC</name>
<evidence type="ECO:0000313" key="4">
    <source>
        <dbReference type="Proteomes" id="UP000041254"/>
    </source>
</evidence>
<dbReference type="EMBL" id="CDMY01000280">
    <property type="protein sequence ID" value="CEL99427.1"/>
    <property type="molecule type" value="Genomic_DNA"/>
</dbReference>
<dbReference type="Gene3D" id="3.60.40.10">
    <property type="entry name" value="PPM-type phosphatase domain"/>
    <property type="match status" value="1"/>
</dbReference>
<dbReference type="Proteomes" id="UP000041254">
    <property type="component" value="Unassembled WGS sequence"/>
</dbReference>
<gene>
    <name evidence="3" type="ORF">Vbra_7991</name>
</gene>
<keyword evidence="4" id="KW-1185">Reference proteome</keyword>
<protein>
    <recommendedName>
        <fullName evidence="2">PPM-type phosphatase domain-containing protein</fullName>
    </recommendedName>
</protein>
<dbReference type="STRING" id="1169540.A0A0G4EPN5"/>
<sequence length="567" mass="62171">MDLDLTFLRVILAHIQRLSAPLLQLSPPSAAFTRAALPAASRRSRSAVKAPASASAAAAEQHSPAADAVRCASSAGDGRRDCHASHHPVGASFLLLPSLYFTVQLHRWRQDRLRGTSVLCQEEQSADGVYRKGINVDFIRDITTGNRTDDQQREDKAEGEKQQPPQQPKPSPPPSPAAAAAAADESSRQGKGKPTSEAPPARPLSKDSVRNDEAPPVQVSAHLDPSSAASQKIGACQYVANKKIEDRHAISEVKAHGRKCLLVTVLDGHGGWQIADYVQRYLASYIENQLQHHGALQMREALHSAYAIMDEALYELVRGGYALGFSRNVKVGACSLSVVVDYQSIAVANIGDCKAVLCRKGRAIPLNSQHTANSPAEQKRLRELHPNEKDVVVCKSTVDQPRAPQWPYLWEYPLCMMGLLKETVGSRCYVKGRLQPTRSFGDFHLKHAEFKADLETGKDFLRDAHTFPYITAEPQVDLYPRHHQDEFIVMGSDGVWDFLTDEEGVSIVRESLKSDPSPETAAKAIVHAVLRKAAERAALPLEALLAIELGQRRSYHDDITVCVVLLT</sequence>